<comment type="catalytic activity">
    <reaction evidence="6">
        <text>tRNA(Sec) + L-serine + ATP = L-seryl-tRNA(Sec) + AMP + diphosphate + H(+)</text>
        <dbReference type="Rhea" id="RHEA:42580"/>
        <dbReference type="Rhea" id="RHEA-COMP:9742"/>
        <dbReference type="Rhea" id="RHEA-COMP:10128"/>
        <dbReference type="ChEBI" id="CHEBI:15378"/>
        <dbReference type="ChEBI" id="CHEBI:30616"/>
        <dbReference type="ChEBI" id="CHEBI:33019"/>
        <dbReference type="ChEBI" id="CHEBI:33384"/>
        <dbReference type="ChEBI" id="CHEBI:78442"/>
        <dbReference type="ChEBI" id="CHEBI:78533"/>
        <dbReference type="ChEBI" id="CHEBI:456215"/>
        <dbReference type="EC" id="6.1.1.11"/>
    </reaction>
</comment>
<dbReference type="SUPFAM" id="SSF55681">
    <property type="entry name" value="Class II aaRS and biotin synthetases"/>
    <property type="match status" value="1"/>
</dbReference>
<evidence type="ECO:0000259" key="9">
    <source>
        <dbReference type="PROSITE" id="PS50862"/>
    </source>
</evidence>
<dbReference type="Gene3D" id="3.30.930.10">
    <property type="entry name" value="Bira Bifunctional Protein, Domain 2"/>
    <property type="match status" value="1"/>
</dbReference>
<evidence type="ECO:0000256" key="6">
    <source>
        <dbReference type="HAMAP-Rule" id="MF_00176"/>
    </source>
</evidence>
<dbReference type="Pfam" id="PF00587">
    <property type="entry name" value="tRNA-synt_2b"/>
    <property type="match status" value="1"/>
</dbReference>
<keyword evidence="2 6" id="KW-0547">Nucleotide-binding</keyword>
<dbReference type="Gene3D" id="1.10.287.40">
    <property type="entry name" value="Serine-tRNA synthetase, tRNA binding domain"/>
    <property type="match status" value="1"/>
</dbReference>
<dbReference type="InterPro" id="IPR015866">
    <property type="entry name" value="Ser-tRNA-synth_1_N"/>
</dbReference>
<feature type="binding site" evidence="8">
    <location>
        <begin position="323"/>
        <end position="326"/>
    </location>
    <ligand>
        <name>ATP</name>
        <dbReference type="ChEBI" id="CHEBI:30616"/>
    </ligand>
</feature>
<evidence type="ECO:0000256" key="5">
    <source>
        <dbReference type="ARBA" id="ARBA00023146"/>
    </source>
</evidence>
<comment type="caution">
    <text evidence="10">The sequence shown here is derived from an EMBL/GenBank/DDBJ whole genome shotgun (WGS) entry which is preliminary data.</text>
</comment>
<sequence length="469" mass="51371">MWWAGSSMPVAGSSMPTHPSLLVTTSGRGWRPGHVAGSARRGSGPLKWDNVIDLKFLRDNPQTVKDSQVARGEDPSLVDELLAADERRREAIQRADGLRSRQKQLGKAIGQASPEEREALLAEANELKDSLKAAGAAETEAEEAVNAAQHRLSNVVEGAPAGGEEDFVVLEHHGEPTAFNFEPKDHLDLGESLGIIDVKRGTKVSGARFYYLKGDGALLQLGMLTLAARKATENGFTVMIPPVLVRPEVMSGTGFLGEHSDEIYYLERDDLYLVGTSEVALAGYHADEIIDLSNGPVRYAGWSSCFRREAGSYGKDTRGILRVHQFDKLEMFVYCRPEEAAEQHQKLLDLEREMLAAVEVPYRVIDVAGGDLGASAARKFDTEAWVPTQGTYRELTSTSNCTTFQARRLKTRYRDESGKPQVAATLNGTLATTRWLVAILENNQRADGSVVVPEALRPFVGKEILEPVQ</sequence>
<feature type="binding site" evidence="6 8">
    <location>
        <begin position="394"/>
        <end position="397"/>
    </location>
    <ligand>
        <name>ATP</name>
        <dbReference type="ChEBI" id="CHEBI:30616"/>
    </ligand>
</feature>
<feature type="binding site" evidence="6">
    <location>
        <position position="323"/>
    </location>
    <ligand>
        <name>ATP</name>
        <dbReference type="ChEBI" id="CHEBI:30616"/>
    </ligand>
</feature>
<evidence type="ECO:0000256" key="7">
    <source>
        <dbReference type="PIRSR" id="PIRSR001529-1"/>
    </source>
</evidence>
<keyword evidence="6" id="KW-0963">Cytoplasm</keyword>
<dbReference type="InterPro" id="IPR010978">
    <property type="entry name" value="tRNA-bd_arm"/>
</dbReference>
<comment type="pathway">
    <text evidence="6">Aminoacyl-tRNA biosynthesis; selenocysteinyl-tRNA(Sec) biosynthesis; L-seryl-tRNA(Sec) from L-serine and tRNA(Sec): step 1/1.</text>
</comment>
<keyword evidence="1 6" id="KW-0436">Ligase</keyword>
<dbReference type="NCBIfam" id="TIGR00414">
    <property type="entry name" value="serS"/>
    <property type="match status" value="1"/>
</dbReference>
<dbReference type="PIRSF" id="PIRSF001529">
    <property type="entry name" value="Ser-tRNA-synth_IIa"/>
    <property type="match status" value="1"/>
</dbReference>
<comment type="function">
    <text evidence="6">Catalyzes the attachment of serine to tRNA(Ser). Is also able to aminoacylate tRNA(Sec) with serine, to form the misacylated tRNA L-seryl-tRNA(Sec), which will be further converted into selenocysteinyl-tRNA(Sec).</text>
</comment>
<reference evidence="10 11" key="1">
    <citation type="journal article" date="2012" name="J. Bacteriol.">
        <title>Draft Genome Sequence of Turicella otitidis ATCC 51513, Isolated from Middle Ear Fluid from a Child with Otitis Media.</title>
        <authorList>
            <person name="Brinkrolf K."/>
            <person name="Schneider J."/>
            <person name="Knecht M."/>
            <person name="Ruckert C."/>
            <person name="Tauch A."/>
        </authorList>
    </citation>
    <scope>NUCLEOTIDE SEQUENCE [LARGE SCALE GENOMIC DNA]</scope>
    <source>
        <strain evidence="10 11">ATCC 51513</strain>
    </source>
</reference>
<dbReference type="InterPro" id="IPR002314">
    <property type="entry name" value="aa-tRNA-synt_IIb"/>
</dbReference>
<keyword evidence="5 6" id="KW-0030">Aminoacyl-tRNA synthetase</keyword>
<protein>
    <recommendedName>
        <fullName evidence="6">Serine--tRNA ligase</fullName>
        <ecNumber evidence="6">6.1.1.11</ecNumber>
    </recommendedName>
    <alternativeName>
        <fullName evidence="6">Seryl-tRNA synthetase</fullName>
        <shortName evidence="6">SerRS</shortName>
    </alternativeName>
    <alternativeName>
        <fullName evidence="6">Seryl-tRNA(Ser/Sec) synthetase</fullName>
    </alternativeName>
</protein>
<dbReference type="Pfam" id="PF02403">
    <property type="entry name" value="Seryl_tRNA_N"/>
    <property type="match status" value="1"/>
</dbReference>
<feature type="binding site" evidence="6 7">
    <location>
        <position position="330"/>
    </location>
    <ligand>
        <name>L-serine</name>
        <dbReference type="ChEBI" id="CHEBI:33384"/>
    </ligand>
</feature>
<comment type="subcellular location">
    <subcellularLocation>
        <location evidence="6">Cytoplasm</location>
    </subcellularLocation>
</comment>
<dbReference type="AlphaFoldDB" id="I7JWJ9"/>
<comment type="similarity">
    <text evidence="6">Belongs to the class-II aminoacyl-tRNA synthetase family. Type-1 seryl-tRNA synthetase subfamily.</text>
</comment>
<comment type="catalytic activity">
    <reaction evidence="6">
        <text>tRNA(Ser) + L-serine + ATP = L-seryl-tRNA(Ser) + AMP + diphosphate + H(+)</text>
        <dbReference type="Rhea" id="RHEA:12292"/>
        <dbReference type="Rhea" id="RHEA-COMP:9669"/>
        <dbReference type="Rhea" id="RHEA-COMP:9703"/>
        <dbReference type="ChEBI" id="CHEBI:15378"/>
        <dbReference type="ChEBI" id="CHEBI:30616"/>
        <dbReference type="ChEBI" id="CHEBI:33019"/>
        <dbReference type="ChEBI" id="CHEBI:33384"/>
        <dbReference type="ChEBI" id="CHEBI:78442"/>
        <dbReference type="ChEBI" id="CHEBI:78533"/>
        <dbReference type="ChEBI" id="CHEBI:456215"/>
        <dbReference type="EC" id="6.1.1.11"/>
    </reaction>
</comment>
<comment type="domain">
    <text evidence="6">Consists of two distinct domains, a catalytic core and a N-terminal extension that is involved in tRNA binding.</text>
</comment>
<proteinExistence type="inferred from homology"/>
<dbReference type="InterPro" id="IPR042103">
    <property type="entry name" value="SerRS_1_N_sf"/>
</dbReference>
<keyword evidence="3 6" id="KW-0067">ATP-binding</keyword>
<evidence type="ECO:0000256" key="3">
    <source>
        <dbReference type="ARBA" id="ARBA00022840"/>
    </source>
</evidence>
<dbReference type="UniPathway" id="UPA00906">
    <property type="reaction ID" value="UER00895"/>
</dbReference>
<dbReference type="EC" id="6.1.1.11" evidence="6"/>
<evidence type="ECO:0000256" key="1">
    <source>
        <dbReference type="ARBA" id="ARBA00022598"/>
    </source>
</evidence>
<feature type="domain" description="Aminoacyl-transfer RNA synthetases class-II family profile" evidence="9">
    <location>
        <begin position="185"/>
        <end position="453"/>
    </location>
</feature>
<dbReference type="PRINTS" id="PR00981">
    <property type="entry name" value="TRNASYNTHSER"/>
</dbReference>
<feature type="binding site" evidence="7">
    <location>
        <position position="307"/>
    </location>
    <ligand>
        <name>L-serine</name>
        <dbReference type="ChEBI" id="CHEBI:33384"/>
    </ligand>
</feature>
<evidence type="ECO:0000256" key="8">
    <source>
        <dbReference type="PIRSR" id="PIRSR001529-2"/>
    </source>
</evidence>
<dbReference type="CDD" id="cd00770">
    <property type="entry name" value="SerRS_core"/>
    <property type="match status" value="1"/>
</dbReference>
<evidence type="ECO:0000256" key="4">
    <source>
        <dbReference type="ARBA" id="ARBA00022917"/>
    </source>
</evidence>
<comment type="subunit">
    <text evidence="6">Homodimer. The tRNA molecule binds across the dimer.</text>
</comment>
<evidence type="ECO:0000256" key="2">
    <source>
        <dbReference type="ARBA" id="ARBA00022741"/>
    </source>
</evidence>
<feature type="binding site" evidence="7">
    <location>
        <position position="427"/>
    </location>
    <ligand>
        <name>L-serine</name>
        <dbReference type="ChEBI" id="CHEBI:33384"/>
    </ligand>
</feature>
<evidence type="ECO:0000313" key="10">
    <source>
        <dbReference type="EMBL" id="CCI83901.1"/>
    </source>
</evidence>
<keyword evidence="4 6" id="KW-0648">Protein biosynthesis</keyword>
<dbReference type="GO" id="GO:0006434">
    <property type="term" value="P:seryl-tRNA aminoacylation"/>
    <property type="evidence" value="ECO:0007669"/>
    <property type="project" value="UniProtKB-UniRule"/>
</dbReference>
<accession>I7JWJ9</accession>
<dbReference type="GO" id="GO:0005524">
    <property type="term" value="F:ATP binding"/>
    <property type="evidence" value="ECO:0007669"/>
    <property type="project" value="UniProtKB-UniRule"/>
</dbReference>
<dbReference type="InterPro" id="IPR045864">
    <property type="entry name" value="aa-tRNA-synth_II/BPL/LPL"/>
</dbReference>
<dbReference type="HAMAP" id="MF_00176">
    <property type="entry name" value="Ser_tRNA_synth_type1"/>
    <property type="match status" value="1"/>
</dbReference>
<dbReference type="InterPro" id="IPR006195">
    <property type="entry name" value="aa-tRNA-synth_II"/>
</dbReference>
<feature type="site" description="Important for serine binding" evidence="7">
    <location>
        <position position="429"/>
    </location>
</feature>
<organism evidence="10 11">
    <name type="scientific">Corynebacterium otitidis ATCC 51513</name>
    <dbReference type="NCBI Taxonomy" id="883169"/>
    <lineage>
        <taxon>Bacteria</taxon>
        <taxon>Bacillati</taxon>
        <taxon>Actinomycetota</taxon>
        <taxon>Actinomycetes</taxon>
        <taxon>Mycobacteriales</taxon>
        <taxon>Corynebacteriaceae</taxon>
        <taxon>Corynebacterium</taxon>
    </lineage>
</organism>
<feature type="binding site" evidence="7">
    <location>
        <position position="276"/>
    </location>
    <ligand>
        <name>L-serine</name>
        <dbReference type="ChEBI" id="CHEBI:33384"/>
    </ligand>
</feature>
<dbReference type="GO" id="GO:0004828">
    <property type="term" value="F:serine-tRNA ligase activity"/>
    <property type="evidence" value="ECO:0007669"/>
    <property type="project" value="UniProtKB-UniRule"/>
</dbReference>
<name>I7JWJ9_9CORY</name>
<dbReference type="SUPFAM" id="SSF46589">
    <property type="entry name" value="tRNA-binding arm"/>
    <property type="match status" value="1"/>
</dbReference>
<dbReference type="InterPro" id="IPR002317">
    <property type="entry name" value="Ser-tRNA-ligase_type_1"/>
</dbReference>
<dbReference type="PROSITE" id="PS50862">
    <property type="entry name" value="AA_TRNA_LIGASE_II"/>
    <property type="match status" value="1"/>
</dbReference>
<dbReference type="Proteomes" id="UP000011016">
    <property type="component" value="Unassembled WGS sequence"/>
</dbReference>
<evidence type="ECO:0000313" key="11">
    <source>
        <dbReference type="Proteomes" id="UP000011016"/>
    </source>
</evidence>
<feature type="binding site" evidence="6">
    <location>
        <begin position="276"/>
        <end position="278"/>
    </location>
    <ligand>
        <name>L-serine</name>
        <dbReference type="ChEBI" id="CHEBI:33384"/>
    </ligand>
</feature>
<dbReference type="PANTHER" id="PTHR11778">
    <property type="entry name" value="SERYL-TRNA SYNTHETASE"/>
    <property type="match status" value="1"/>
</dbReference>
<dbReference type="EMBL" id="CAJZ01000170">
    <property type="protein sequence ID" value="CCI83901.1"/>
    <property type="molecule type" value="Genomic_DNA"/>
</dbReference>
<feature type="binding site" evidence="6 8">
    <location>
        <begin position="307"/>
        <end position="309"/>
    </location>
    <ligand>
        <name>ATP</name>
        <dbReference type="ChEBI" id="CHEBI:30616"/>
    </ligand>
</feature>
<feature type="binding site" evidence="6">
    <location>
        <position position="429"/>
    </location>
    <ligand>
        <name>L-serine</name>
        <dbReference type="ChEBI" id="CHEBI:33384"/>
    </ligand>
</feature>
<dbReference type="InterPro" id="IPR033729">
    <property type="entry name" value="SerRS_core"/>
</dbReference>
<gene>
    <name evidence="6 10" type="primary">serS</name>
    <name evidence="10" type="ORF">BN46_1176</name>
</gene>
<dbReference type="GO" id="GO:0016260">
    <property type="term" value="P:selenocysteine biosynthetic process"/>
    <property type="evidence" value="ECO:0007669"/>
    <property type="project" value="UniProtKB-UniRule"/>
</dbReference>
<dbReference type="GO" id="GO:0005737">
    <property type="term" value="C:cytoplasm"/>
    <property type="evidence" value="ECO:0007669"/>
    <property type="project" value="UniProtKB-SubCell"/>
</dbReference>